<reference evidence="2" key="1">
    <citation type="submission" date="2020-01" db="EMBL/GenBank/DDBJ databases">
        <authorList>
            <consortium name="DOE Joint Genome Institute"/>
            <person name="Haridas S."/>
            <person name="Albert R."/>
            <person name="Binder M."/>
            <person name="Bloem J."/>
            <person name="Labutti K."/>
            <person name="Salamov A."/>
            <person name="Andreopoulos B."/>
            <person name="Baker S.E."/>
            <person name="Barry K."/>
            <person name="Bills G."/>
            <person name="Bluhm B.H."/>
            <person name="Cannon C."/>
            <person name="Castanera R."/>
            <person name="Culley D.E."/>
            <person name="Daum C."/>
            <person name="Ezra D."/>
            <person name="Gonzalez J.B."/>
            <person name="Henrissat B."/>
            <person name="Kuo A."/>
            <person name="Liang C."/>
            <person name="Lipzen A."/>
            <person name="Lutzoni F."/>
            <person name="Magnuson J."/>
            <person name="Mondo S."/>
            <person name="Nolan M."/>
            <person name="Ohm R."/>
            <person name="Pangilinan J."/>
            <person name="Park H.-J."/>
            <person name="Ramirez L."/>
            <person name="Alfaro M."/>
            <person name="Sun H."/>
            <person name="Tritt A."/>
            <person name="Yoshinaga Y."/>
            <person name="Zwiers L.-H."/>
            <person name="Turgeon B.G."/>
            <person name="Goodwin S.B."/>
            <person name="Spatafora J.W."/>
            <person name="Crous P.W."/>
            <person name="Grigoriev I.V."/>
        </authorList>
    </citation>
    <scope>NUCLEOTIDE SEQUENCE</scope>
    <source>
        <strain evidence="2">P77</strain>
    </source>
</reference>
<feature type="non-terminal residue" evidence="2">
    <location>
        <position position="122"/>
    </location>
</feature>
<dbReference type="OrthoDB" id="118256at2759"/>
<dbReference type="EMBL" id="ML975405">
    <property type="protein sequence ID" value="KAF1830205.1"/>
    <property type="molecule type" value="Genomic_DNA"/>
</dbReference>
<protein>
    <submittedName>
        <fullName evidence="2">Uncharacterized protein</fullName>
    </submittedName>
</protein>
<proteinExistence type="predicted"/>
<evidence type="ECO:0000313" key="3">
    <source>
        <dbReference type="Proteomes" id="UP000800040"/>
    </source>
</evidence>
<feature type="region of interest" description="Disordered" evidence="1">
    <location>
        <begin position="22"/>
        <end position="47"/>
    </location>
</feature>
<dbReference type="AlphaFoldDB" id="A0A6A5JYQ2"/>
<sequence length="122" mass="12649">MTSTITVTTDCPPTMVSHPSLDMTSRRCSMSPPSTSAATPVSVQTSPLPECTCQNLEPVVERPDGQAIVTGTPAEASATSPLPKRAAGDWSRVAYYTSTAPAQATGLTFMANLGDPDLSGTF</sequence>
<organism evidence="2 3">
    <name type="scientific">Decorospora gaudefroyi</name>
    <dbReference type="NCBI Taxonomy" id="184978"/>
    <lineage>
        <taxon>Eukaryota</taxon>
        <taxon>Fungi</taxon>
        <taxon>Dikarya</taxon>
        <taxon>Ascomycota</taxon>
        <taxon>Pezizomycotina</taxon>
        <taxon>Dothideomycetes</taxon>
        <taxon>Pleosporomycetidae</taxon>
        <taxon>Pleosporales</taxon>
        <taxon>Pleosporineae</taxon>
        <taxon>Pleosporaceae</taxon>
        <taxon>Decorospora</taxon>
    </lineage>
</organism>
<evidence type="ECO:0000256" key="1">
    <source>
        <dbReference type="SAM" id="MobiDB-lite"/>
    </source>
</evidence>
<evidence type="ECO:0000313" key="2">
    <source>
        <dbReference type="EMBL" id="KAF1830205.1"/>
    </source>
</evidence>
<name>A0A6A5JYQ2_9PLEO</name>
<gene>
    <name evidence="2" type="ORF">BDW02DRAFT_573252</name>
</gene>
<feature type="compositionally biased region" description="Low complexity" evidence="1">
    <location>
        <begin position="31"/>
        <end position="43"/>
    </location>
</feature>
<keyword evidence="3" id="KW-1185">Reference proteome</keyword>
<accession>A0A6A5JYQ2</accession>
<dbReference type="Proteomes" id="UP000800040">
    <property type="component" value="Unassembled WGS sequence"/>
</dbReference>